<dbReference type="Proteomes" id="UP000187209">
    <property type="component" value="Unassembled WGS sequence"/>
</dbReference>
<comment type="caution">
    <text evidence="3">The sequence shown here is derived from an EMBL/GenBank/DDBJ whole genome shotgun (WGS) entry which is preliminary data.</text>
</comment>
<dbReference type="PROSITE" id="PS00018">
    <property type="entry name" value="EF_HAND_1"/>
    <property type="match status" value="3"/>
</dbReference>
<feature type="domain" description="EF-hand" evidence="2">
    <location>
        <begin position="353"/>
        <end position="388"/>
    </location>
</feature>
<dbReference type="InterPro" id="IPR018247">
    <property type="entry name" value="EF_Hand_1_Ca_BS"/>
</dbReference>
<organism evidence="3 4">
    <name type="scientific">Stentor coeruleus</name>
    <dbReference type="NCBI Taxonomy" id="5963"/>
    <lineage>
        <taxon>Eukaryota</taxon>
        <taxon>Sar</taxon>
        <taxon>Alveolata</taxon>
        <taxon>Ciliophora</taxon>
        <taxon>Postciliodesmatophora</taxon>
        <taxon>Heterotrichea</taxon>
        <taxon>Heterotrichida</taxon>
        <taxon>Stentoridae</taxon>
        <taxon>Stentor</taxon>
    </lineage>
</organism>
<keyword evidence="4" id="KW-1185">Reference proteome</keyword>
<protein>
    <recommendedName>
        <fullName evidence="2">EF-hand domain-containing protein</fullName>
    </recommendedName>
</protein>
<evidence type="ECO:0000259" key="2">
    <source>
        <dbReference type="PROSITE" id="PS50222"/>
    </source>
</evidence>
<dbReference type="PANTHER" id="PTHR24274">
    <property type="entry name" value="CILIA- AND FLAGELLA-ASSOCIATED PROTEIN 161"/>
    <property type="match status" value="1"/>
</dbReference>
<dbReference type="GO" id="GO:0031514">
    <property type="term" value="C:motile cilium"/>
    <property type="evidence" value="ECO:0007669"/>
    <property type="project" value="TreeGrafter"/>
</dbReference>
<dbReference type="InterPro" id="IPR036300">
    <property type="entry name" value="MIR_dom_sf"/>
</dbReference>
<proteinExistence type="predicted"/>
<dbReference type="GO" id="GO:0005509">
    <property type="term" value="F:calcium ion binding"/>
    <property type="evidence" value="ECO:0007669"/>
    <property type="project" value="InterPro"/>
</dbReference>
<dbReference type="SMART" id="SM00054">
    <property type="entry name" value="EFh"/>
    <property type="match status" value="3"/>
</dbReference>
<dbReference type="Pfam" id="PF24569">
    <property type="entry name" value="CFAP161"/>
    <property type="match status" value="1"/>
</dbReference>
<dbReference type="SUPFAM" id="SSF82109">
    <property type="entry name" value="MIR domain"/>
    <property type="match status" value="1"/>
</dbReference>
<keyword evidence="1" id="KW-0106">Calcium</keyword>
<dbReference type="InterPro" id="IPR011992">
    <property type="entry name" value="EF-hand-dom_pair"/>
</dbReference>
<dbReference type="InterPro" id="IPR055325">
    <property type="entry name" value="CF161"/>
</dbReference>
<dbReference type="PROSITE" id="PS50222">
    <property type="entry name" value="EF_HAND_2"/>
    <property type="match status" value="3"/>
</dbReference>
<feature type="domain" description="EF-hand" evidence="2">
    <location>
        <begin position="317"/>
        <end position="352"/>
    </location>
</feature>
<gene>
    <name evidence="3" type="ORF">SteCoe_31542</name>
</gene>
<dbReference type="Pfam" id="PF13499">
    <property type="entry name" value="EF-hand_7"/>
    <property type="match status" value="1"/>
</dbReference>
<dbReference type="InterPro" id="IPR002048">
    <property type="entry name" value="EF_hand_dom"/>
</dbReference>
<dbReference type="CDD" id="cd00051">
    <property type="entry name" value="EFh"/>
    <property type="match status" value="2"/>
</dbReference>
<dbReference type="GO" id="GO:0060271">
    <property type="term" value="P:cilium assembly"/>
    <property type="evidence" value="ECO:0007669"/>
    <property type="project" value="TreeGrafter"/>
</dbReference>
<sequence>MLFTNQQTQGGPRYSSKVLIGNWNEDVELEQVRFKDFLNKRETGALSINQVQGKVSKSMMPVGHSFSQDGKLRFGDKIMLGNQKTRAFLACDLGDRIQSHEFGCAVTTSNSFQGPVARGVFILTRVSQNDGFPSDYLHYGQEFTLTTHPKLWSSPLYLHSTVVSPFSFAKFSRYQEVCMHSIRGPNTIWIAEHVDSKVRFESQGMPVAANSDVVIKHNQTGQWLSSDQINYRNDFGLDYEVSCHSHLDTRKTQQLSSEKTGKITVDIPTRLQGLQNVWRIFTSERPECAEEKEEVLESSPEVVLNSVKKILLERGAYGIRGLAKVFKNMDENGNRVLDPEDFKWGLYNYGIYLNENDIKTLIKTFDRNSDGFVNFDEFLTTLKGKLNDRRLRLVALAYEKLDKNGDGQVTLDDIAKIYDASKHPEVRAGRLTEEQVFRQFITMWDTEKPDGIVTMKEFARYYEDVSASIDSDDYFEAMIRSAWKL</sequence>
<dbReference type="Gene3D" id="2.80.10.50">
    <property type="match status" value="1"/>
</dbReference>
<dbReference type="EMBL" id="MPUH01001084">
    <property type="protein sequence ID" value="OMJ70469.1"/>
    <property type="molecule type" value="Genomic_DNA"/>
</dbReference>
<evidence type="ECO:0000256" key="1">
    <source>
        <dbReference type="ARBA" id="ARBA00022837"/>
    </source>
</evidence>
<evidence type="ECO:0000313" key="3">
    <source>
        <dbReference type="EMBL" id="OMJ70469.1"/>
    </source>
</evidence>
<evidence type="ECO:0000313" key="4">
    <source>
        <dbReference type="Proteomes" id="UP000187209"/>
    </source>
</evidence>
<dbReference type="OrthoDB" id="444540at2759"/>
<dbReference type="PANTHER" id="PTHR24274:SF1">
    <property type="entry name" value="CILIA- AND FLAGELLA-ASSOCIATED PROTEIN 161"/>
    <property type="match status" value="1"/>
</dbReference>
<dbReference type="SUPFAM" id="SSF47473">
    <property type="entry name" value="EF-hand"/>
    <property type="match status" value="1"/>
</dbReference>
<name>A0A1R2B128_9CILI</name>
<accession>A0A1R2B128</accession>
<feature type="domain" description="EF-hand" evidence="2">
    <location>
        <begin position="389"/>
        <end position="424"/>
    </location>
</feature>
<dbReference type="AlphaFoldDB" id="A0A1R2B128"/>
<reference evidence="3 4" key="1">
    <citation type="submission" date="2016-11" db="EMBL/GenBank/DDBJ databases">
        <title>The macronuclear genome of Stentor coeruleus: a giant cell with tiny introns.</title>
        <authorList>
            <person name="Slabodnick M."/>
            <person name="Ruby J.G."/>
            <person name="Reiff S.B."/>
            <person name="Swart E.C."/>
            <person name="Gosai S."/>
            <person name="Prabakaran S."/>
            <person name="Witkowska E."/>
            <person name="Larue G.E."/>
            <person name="Fisher S."/>
            <person name="Freeman R.M."/>
            <person name="Gunawardena J."/>
            <person name="Chu W."/>
            <person name="Stover N.A."/>
            <person name="Gregory B.D."/>
            <person name="Nowacki M."/>
            <person name="Derisi J."/>
            <person name="Roy S.W."/>
            <person name="Marshall W.F."/>
            <person name="Sood P."/>
        </authorList>
    </citation>
    <scope>NUCLEOTIDE SEQUENCE [LARGE SCALE GENOMIC DNA]</scope>
    <source>
        <strain evidence="3">WM001</strain>
    </source>
</reference>
<dbReference type="Gene3D" id="1.10.238.10">
    <property type="entry name" value="EF-hand"/>
    <property type="match status" value="2"/>
</dbReference>